<keyword evidence="2" id="KW-0722">Serine protease inhibitor</keyword>
<dbReference type="OrthoDB" id="4473401at2759"/>
<sequence>MGNWCRIEWYYGVNHWDRPDMETIASDYMVDHGEGMVVSVRENDLGDQADNTEPELTSDDIDWALNDPGFNFELWECESDPDTSLCRAYFDEYYCNATSGRCEPFIYGGCGANNNHFETHELCLDLCADYCHS</sequence>
<accession>A0A7R9L0B6</accession>
<dbReference type="PROSITE" id="PS00280">
    <property type="entry name" value="BPTI_KUNITZ_1"/>
    <property type="match status" value="1"/>
</dbReference>
<dbReference type="SUPFAM" id="SSF57362">
    <property type="entry name" value="BPTI-like"/>
    <property type="match status" value="1"/>
</dbReference>
<gene>
    <name evidence="5" type="ORF">OSB1V03_LOCUS12018</name>
</gene>
<dbReference type="AlphaFoldDB" id="A0A7R9L0B6"/>
<name>A0A7R9L0B6_9ACAR</name>
<protein>
    <recommendedName>
        <fullName evidence="4">BPTI/Kunitz inhibitor domain-containing protein</fullName>
    </recommendedName>
</protein>
<feature type="domain" description="BPTI/Kunitz inhibitor" evidence="4">
    <location>
        <begin position="77"/>
        <end position="127"/>
    </location>
</feature>
<dbReference type="InterPro" id="IPR002223">
    <property type="entry name" value="Kunitz_BPTI"/>
</dbReference>
<dbReference type="PANTHER" id="PTHR10083">
    <property type="entry name" value="KUNITZ-TYPE PROTEASE INHIBITOR-RELATED"/>
    <property type="match status" value="1"/>
</dbReference>
<dbReference type="EMBL" id="OC864288">
    <property type="protein sequence ID" value="CAD7631609.1"/>
    <property type="molecule type" value="Genomic_DNA"/>
</dbReference>
<evidence type="ECO:0000313" key="6">
    <source>
        <dbReference type="Proteomes" id="UP000759131"/>
    </source>
</evidence>
<dbReference type="GO" id="GO:0005615">
    <property type="term" value="C:extracellular space"/>
    <property type="evidence" value="ECO:0007669"/>
    <property type="project" value="TreeGrafter"/>
</dbReference>
<dbReference type="InterPro" id="IPR036880">
    <property type="entry name" value="Kunitz_BPTI_sf"/>
</dbReference>
<dbReference type="InterPro" id="IPR020901">
    <property type="entry name" value="Prtase_inh_Kunz-CS"/>
</dbReference>
<dbReference type="SMART" id="SM00131">
    <property type="entry name" value="KU"/>
    <property type="match status" value="1"/>
</dbReference>
<dbReference type="CDD" id="cd00109">
    <property type="entry name" value="Kunitz-type"/>
    <property type="match status" value="1"/>
</dbReference>
<dbReference type="PROSITE" id="PS50279">
    <property type="entry name" value="BPTI_KUNITZ_2"/>
    <property type="match status" value="1"/>
</dbReference>
<keyword evidence="6" id="KW-1185">Reference proteome</keyword>
<dbReference type="PANTHER" id="PTHR10083:SF328">
    <property type="entry name" value="TISSUE FACTOR PATHWAY INHIBITOR"/>
    <property type="match status" value="1"/>
</dbReference>
<evidence type="ECO:0000259" key="4">
    <source>
        <dbReference type="PROSITE" id="PS50279"/>
    </source>
</evidence>
<keyword evidence="1" id="KW-0646">Protease inhibitor</keyword>
<dbReference type="GO" id="GO:0004867">
    <property type="term" value="F:serine-type endopeptidase inhibitor activity"/>
    <property type="evidence" value="ECO:0007669"/>
    <property type="project" value="UniProtKB-KW"/>
</dbReference>
<evidence type="ECO:0000256" key="3">
    <source>
        <dbReference type="ARBA" id="ARBA00023157"/>
    </source>
</evidence>
<dbReference type="Proteomes" id="UP000759131">
    <property type="component" value="Unassembled WGS sequence"/>
</dbReference>
<dbReference type="EMBL" id="CAJPIZ010009713">
    <property type="protein sequence ID" value="CAG2112039.1"/>
    <property type="molecule type" value="Genomic_DNA"/>
</dbReference>
<reference evidence="5" key="1">
    <citation type="submission" date="2020-11" db="EMBL/GenBank/DDBJ databases">
        <authorList>
            <person name="Tran Van P."/>
        </authorList>
    </citation>
    <scope>NUCLEOTIDE SEQUENCE</scope>
</reference>
<dbReference type="Pfam" id="PF00014">
    <property type="entry name" value="Kunitz_BPTI"/>
    <property type="match status" value="1"/>
</dbReference>
<evidence type="ECO:0000313" key="5">
    <source>
        <dbReference type="EMBL" id="CAD7631609.1"/>
    </source>
</evidence>
<dbReference type="Gene3D" id="4.10.410.10">
    <property type="entry name" value="Pancreatic trypsin inhibitor Kunitz domain"/>
    <property type="match status" value="1"/>
</dbReference>
<keyword evidence="3" id="KW-1015">Disulfide bond</keyword>
<evidence type="ECO:0000256" key="1">
    <source>
        <dbReference type="ARBA" id="ARBA00022690"/>
    </source>
</evidence>
<dbReference type="InterPro" id="IPR050098">
    <property type="entry name" value="TFPI/VKTCI-like"/>
</dbReference>
<proteinExistence type="predicted"/>
<organism evidence="5">
    <name type="scientific">Medioppia subpectinata</name>
    <dbReference type="NCBI Taxonomy" id="1979941"/>
    <lineage>
        <taxon>Eukaryota</taxon>
        <taxon>Metazoa</taxon>
        <taxon>Ecdysozoa</taxon>
        <taxon>Arthropoda</taxon>
        <taxon>Chelicerata</taxon>
        <taxon>Arachnida</taxon>
        <taxon>Acari</taxon>
        <taxon>Acariformes</taxon>
        <taxon>Sarcoptiformes</taxon>
        <taxon>Oribatida</taxon>
        <taxon>Brachypylina</taxon>
        <taxon>Oppioidea</taxon>
        <taxon>Oppiidae</taxon>
        <taxon>Medioppia</taxon>
    </lineage>
</organism>
<evidence type="ECO:0000256" key="2">
    <source>
        <dbReference type="ARBA" id="ARBA00022900"/>
    </source>
</evidence>